<dbReference type="AlphaFoldDB" id="A0AAV8U6E1"/>
<dbReference type="EMBL" id="JAIWQS010000001">
    <property type="protein sequence ID" value="KAJ8774892.1"/>
    <property type="molecule type" value="Genomic_DNA"/>
</dbReference>
<keyword evidence="2" id="KW-1185">Reference proteome</keyword>
<evidence type="ECO:0000313" key="1">
    <source>
        <dbReference type="EMBL" id="KAJ8774892.1"/>
    </source>
</evidence>
<organism evidence="1 2">
    <name type="scientific">Erythroxylum novogranatense</name>
    <dbReference type="NCBI Taxonomy" id="1862640"/>
    <lineage>
        <taxon>Eukaryota</taxon>
        <taxon>Viridiplantae</taxon>
        <taxon>Streptophyta</taxon>
        <taxon>Embryophyta</taxon>
        <taxon>Tracheophyta</taxon>
        <taxon>Spermatophyta</taxon>
        <taxon>Magnoliopsida</taxon>
        <taxon>eudicotyledons</taxon>
        <taxon>Gunneridae</taxon>
        <taxon>Pentapetalae</taxon>
        <taxon>rosids</taxon>
        <taxon>fabids</taxon>
        <taxon>Malpighiales</taxon>
        <taxon>Erythroxylaceae</taxon>
        <taxon>Erythroxylum</taxon>
    </lineage>
</organism>
<gene>
    <name evidence="1" type="ORF">K2173_019896</name>
</gene>
<comment type="caution">
    <text evidence="1">The sequence shown here is derived from an EMBL/GenBank/DDBJ whole genome shotgun (WGS) entry which is preliminary data.</text>
</comment>
<name>A0AAV8U6E1_9ROSI</name>
<accession>A0AAV8U6E1</accession>
<reference evidence="1 2" key="1">
    <citation type="submission" date="2021-09" db="EMBL/GenBank/DDBJ databases">
        <title>Genomic insights and catalytic innovation underlie evolution of tropane alkaloids biosynthesis.</title>
        <authorList>
            <person name="Wang Y.-J."/>
            <person name="Tian T."/>
            <person name="Huang J.-P."/>
            <person name="Huang S.-X."/>
        </authorList>
    </citation>
    <scope>NUCLEOTIDE SEQUENCE [LARGE SCALE GENOMIC DNA]</scope>
    <source>
        <strain evidence="1">KIB-2018</strain>
        <tissue evidence="1">Leaf</tissue>
    </source>
</reference>
<dbReference type="Proteomes" id="UP001159364">
    <property type="component" value="Linkage Group LG01"/>
</dbReference>
<protein>
    <submittedName>
        <fullName evidence="1">Uncharacterized protein</fullName>
    </submittedName>
</protein>
<proteinExistence type="predicted"/>
<evidence type="ECO:0000313" key="2">
    <source>
        <dbReference type="Proteomes" id="UP001159364"/>
    </source>
</evidence>
<sequence>MSTATKIEGSDVSGFDSSFLYFLLPEEKHSLTEEEDSEGTLVQPFPIPHKSLSVEIKGNKTDIVICSYDDHHFVSKRLPSA</sequence>